<comment type="similarity">
    <text evidence="2">Belongs to the bacterial solute-binding protein 2 family.</text>
</comment>
<feature type="domain" description="Periplasmic binding protein" evidence="4">
    <location>
        <begin position="35"/>
        <end position="289"/>
    </location>
</feature>
<dbReference type="SUPFAM" id="SSF53822">
    <property type="entry name" value="Periplasmic binding protein-like I"/>
    <property type="match status" value="1"/>
</dbReference>
<organism evidence="5 7">
    <name type="scientific">Mesorhizobium plurifarium</name>
    <dbReference type="NCBI Taxonomy" id="69974"/>
    <lineage>
        <taxon>Bacteria</taxon>
        <taxon>Pseudomonadati</taxon>
        <taxon>Pseudomonadota</taxon>
        <taxon>Alphaproteobacteria</taxon>
        <taxon>Hyphomicrobiales</taxon>
        <taxon>Phyllobacteriaceae</taxon>
        <taxon>Mesorhizobium</taxon>
    </lineage>
</organism>
<dbReference type="CDD" id="cd19965">
    <property type="entry name" value="PBP1_ABC_sugar_binding-like"/>
    <property type="match status" value="1"/>
</dbReference>
<dbReference type="Gene3D" id="3.40.50.2300">
    <property type="match status" value="2"/>
</dbReference>
<dbReference type="Proteomes" id="UP000046373">
    <property type="component" value="Unassembled WGS sequence"/>
</dbReference>
<dbReference type="GO" id="GO:0030246">
    <property type="term" value="F:carbohydrate binding"/>
    <property type="evidence" value="ECO:0007669"/>
    <property type="project" value="TreeGrafter"/>
</dbReference>
<evidence type="ECO:0000259" key="4">
    <source>
        <dbReference type="Pfam" id="PF13407"/>
    </source>
</evidence>
<protein>
    <recommendedName>
        <fullName evidence="4">Periplasmic binding protein domain-containing protein</fullName>
    </recommendedName>
</protein>
<dbReference type="GeneID" id="31887792"/>
<keyword evidence="3" id="KW-0732">Signal</keyword>
<evidence type="ECO:0000313" key="7">
    <source>
        <dbReference type="Proteomes" id="UP000046373"/>
    </source>
</evidence>
<evidence type="ECO:0000313" key="6">
    <source>
        <dbReference type="EMBL" id="CDX56850.1"/>
    </source>
</evidence>
<reference evidence="8" key="2">
    <citation type="submission" date="2014-08" db="EMBL/GenBank/DDBJ databases">
        <authorList>
            <person name="Edwards T."/>
        </authorList>
    </citation>
    <scope>NUCLEOTIDE SEQUENCE [LARGE SCALE GENOMIC DNA]</scope>
</reference>
<evidence type="ECO:0000256" key="3">
    <source>
        <dbReference type="SAM" id="SignalP"/>
    </source>
</evidence>
<dbReference type="Pfam" id="PF13407">
    <property type="entry name" value="Peripla_BP_4"/>
    <property type="match status" value="1"/>
</dbReference>
<gene>
    <name evidence="6" type="ORF">MPL1032_20746</name>
    <name evidence="5" type="ORF">MPLDJ20_110132</name>
</gene>
<evidence type="ECO:0000313" key="8">
    <source>
        <dbReference type="Proteomes" id="UP000182888"/>
    </source>
</evidence>
<evidence type="ECO:0000313" key="5">
    <source>
        <dbReference type="EMBL" id="CDX17740.1"/>
    </source>
</evidence>
<feature type="signal peptide" evidence="3">
    <location>
        <begin position="1"/>
        <end position="23"/>
    </location>
</feature>
<dbReference type="InterPro" id="IPR050555">
    <property type="entry name" value="Bact_Solute-Bind_Prot2"/>
</dbReference>
<dbReference type="PANTHER" id="PTHR30036">
    <property type="entry name" value="D-XYLOSE-BINDING PERIPLASMIC PROTEIN"/>
    <property type="match status" value="1"/>
</dbReference>
<dbReference type="Proteomes" id="UP000182888">
    <property type="component" value="Unassembled WGS sequence"/>
</dbReference>
<reference evidence="5 7" key="3">
    <citation type="submission" date="2014-08" db="EMBL/GenBank/DDBJ databases">
        <authorList>
            <person name="Moulin Lionel"/>
        </authorList>
    </citation>
    <scope>NUCLEOTIDE SEQUENCE [LARGE SCALE GENOMIC DNA]</scope>
</reference>
<name>A0A090DT18_MESPL</name>
<evidence type="ECO:0000256" key="1">
    <source>
        <dbReference type="ARBA" id="ARBA00004418"/>
    </source>
</evidence>
<dbReference type="PANTHER" id="PTHR30036:SF7">
    <property type="entry name" value="ABC TRANSPORTER PERIPLASMIC-BINDING PROTEIN YPHF"/>
    <property type="match status" value="1"/>
</dbReference>
<comment type="subcellular location">
    <subcellularLocation>
        <location evidence="1">Periplasm</location>
    </subcellularLocation>
</comment>
<reference evidence="6" key="1">
    <citation type="submission" date="2014-08" db="EMBL/GenBank/DDBJ databases">
        <title>DNA barcoding of Bradysia (Diptera: Sciaridae) for detection of the immature stages on agricultural crops.</title>
        <authorList>
            <person name="Shin S."/>
            <person name="Jung S."/>
            <person name="Heller K."/>
            <person name="Menzel F."/>
            <person name="Hong T.-K."/>
            <person name="Lee H."/>
            <person name="Lee S."/>
        </authorList>
    </citation>
    <scope>NUCLEOTIDE SEQUENCE</scope>
</reference>
<dbReference type="InterPro" id="IPR025997">
    <property type="entry name" value="SBP_2_dom"/>
</dbReference>
<feature type="chain" id="PRO_5014218978" description="Periplasmic binding protein domain-containing protein" evidence="3">
    <location>
        <begin position="24"/>
        <end position="325"/>
    </location>
</feature>
<dbReference type="GO" id="GO:0030288">
    <property type="term" value="C:outer membrane-bounded periplasmic space"/>
    <property type="evidence" value="ECO:0007669"/>
    <property type="project" value="TreeGrafter"/>
</dbReference>
<proteinExistence type="inferred from homology"/>
<dbReference type="AlphaFoldDB" id="A0A090DT18"/>
<evidence type="ECO:0000256" key="2">
    <source>
        <dbReference type="ARBA" id="ARBA00007639"/>
    </source>
</evidence>
<accession>A0A090DT18</accession>
<sequence>MKKLTAMLLLGVALIGGQSVARADGLNIVFTHHSSASNTFWQAVKKGFDDACAKVEANCNMVFTQTEGSVEQQVANMRAALAAKPDALLTSIVDDHALDDVIKEARDAGVLVIAVNVDDTEGAKGNARQAFVGQGFKPAGYSLAKAISESFPKDGPIKVLVGISAPGQNWSESRGAGIMQFLEEYKAAHKDRDVSWERIDSGTDLAITSDRVGAYLNAHPDTTAYFDTGFWCAGVARVLADRGVAPGKVLLGGFDLVPEVLQQMQKGYVQALVDQQPYMQGFMPVMEAYLNKKIGLAPSDIDTGQGIVRPKEADSIMALSAQGLR</sequence>
<dbReference type="InterPro" id="IPR028082">
    <property type="entry name" value="Peripla_BP_I"/>
</dbReference>
<dbReference type="EMBL" id="CCND01000012">
    <property type="protein sequence ID" value="CDX56850.1"/>
    <property type="molecule type" value="Genomic_DNA"/>
</dbReference>
<dbReference type="RefSeq" id="WP_040980481.1">
    <property type="nucleotide sequence ID" value="NZ_CCNB01000003.1"/>
</dbReference>
<dbReference type="EMBL" id="CCNB01000003">
    <property type="protein sequence ID" value="CDX17740.1"/>
    <property type="molecule type" value="Genomic_DNA"/>
</dbReference>